<evidence type="ECO:0000313" key="1">
    <source>
        <dbReference type="EMBL" id="VDP63861.1"/>
    </source>
</evidence>
<proteinExistence type="predicted"/>
<organism evidence="3">
    <name type="scientific">Schistosoma curassoni</name>
    <dbReference type="NCBI Taxonomy" id="6186"/>
    <lineage>
        <taxon>Eukaryota</taxon>
        <taxon>Metazoa</taxon>
        <taxon>Spiralia</taxon>
        <taxon>Lophotrochozoa</taxon>
        <taxon>Platyhelminthes</taxon>
        <taxon>Trematoda</taxon>
        <taxon>Digenea</taxon>
        <taxon>Strigeidida</taxon>
        <taxon>Schistosomatoidea</taxon>
        <taxon>Schistosomatidae</taxon>
        <taxon>Schistosoma</taxon>
    </lineage>
</organism>
<sequence>MCSVYDVNKFATIGDTGDPMAASFICSQKLPFKVKNTAFLHSLMDFIVELEHNELLLNRVLSFSSKPLTKSLHSSIEMLVCTDTTS</sequence>
<dbReference type="WBParaSite" id="SCUD_0001759501-mRNA-1">
    <property type="protein sequence ID" value="SCUD_0001759501-mRNA-1"/>
    <property type="gene ID" value="SCUD_0001759501"/>
</dbReference>
<accession>A0A183KRA6</accession>
<reference evidence="1 2" key="2">
    <citation type="submission" date="2018-11" db="EMBL/GenBank/DDBJ databases">
        <authorList>
            <consortium name="Pathogen Informatics"/>
        </authorList>
    </citation>
    <scope>NUCLEOTIDE SEQUENCE [LARGE SCALE GENOMIC DNA]</scope>
    <source>
        <strain evidence="1">Dakar</strain>
        <strain evidence="2">Dakar, Senegal</strain>
    </source>
</reference>
<evidence type="ECO:0000313" key="3">
    <source>
        <dbReference type="WBParaSite" id="SCUD_0001759501-mRNA-1"/>
    </source>
</evidence>
<dbReference type="Proteomes" id="UP000279833">
    <property type="component" value="Unassembled WGS sequence"/>
</dbReference>
<dbReference type="EMBL" id="UZAK01039977">
    <property type="protein sequence ID" value="VDP63861.1"/>
    <property type="molecule type" value="Genomic_DNA"/>
</dbReference>
<dbReference type="AlphaFoldDB" id="A0A183KRA6"/>
<protein>
    <submittedName>
        <fullName evidence="3">WS_DGAT_C domain-containing protein</fullName>
    </submittedName>
</protein>
<name>A0A183KRA6_9TREM</name>
<evidence type="ECO:0000313" key="2">
    <source>
        <dbReference type="Proteomes" id="UP000279833"/>
    </source>
</evidence>
<keyword evidence="2" id="KW-1185">Reference proteome</keyword>
<reference evidence="3" key="1">
    <citation type="submission" date="2016-06" db="UniProtKB">
        <authorList>
            <consortium name="WormBaseParasite"/>
        </authorList>
    </citation>
    <scope>IDENTIFICATION</scope>
</reference>
<gene>
    <name evidence="1" type="ORF">SCUD_LOCUS17592</name>
</gene>